<gene>
    <name evidence="2" type="ORF">C1SCF055_LOCUS3427</name>
</gene>
<accession>A0A9P1FHQ3</accession>
<dbReference type="Proteomes" id="UP001152797">
    <property type="component" value="Unassembled WGS sequence"/>
</dbReference>
<evidence type="ECO:0000313" key="3">
    <source>
        <dbReference type="EMBL" id="CAL1128440.1"/>
    </source>
</evidence>
<reference evidence="3" key="2">
    <citation type="submission" date="2024-04" db="EMBL/GenBank/DDBJ databases">
        <authorList>
            <person name="Chen Y."/>
            <person name="Shah S."/>
            <person name="Dougan E. K."/>
            <person name="Thang M."/>
            <person name="Chan C."/>
        </authorList>
    </citation>
    <scope>NUCLEOTIDE SEQUENCE [LARGE SCALE GENOMIC DNA]</scope>
</reference>
<keyword evidence="4" id="KW-1185">Reference proteome</keyword>
<reference evidence="2" key="1">
    <citation type="submission" date="2022-10" db="EMBL/GenBank/DDBJ databases">
        <authorList>
            <person name="Chen Y."/>
            <person name="Dougan E. K."/>
            <person name="Chan C."/>
            <person name="Rhodes N."/>
            <person name="Thang M."/>
        </authorList>
    </citation>
    <scope>NUCLEOTIDE SEQUENCE</scope>
</reference>
<feature type="region of interest" description="Disordered" evidence="1">
    <location>
        <begin position="76"/>
        <end position="108"/>
    </location>
</feature>
<organism evidence="2">
    <name type="scientific">Cladocopium goreaui</name>
    <dbReference type="NCBI Taxonomy" id="2562237"/>
    <lineage>
        <taxon>Eukaryota</taxon>
        <taxon>Sar</taxon>
        <taxon>Alveolata</taxon>
        <taxon>Dinophyceae</taxon>
        <taxon>Suessiales</taxon>
        <taxon>Symbiodiniaceae</taxon>
        <taxon>Cladocopium</taxon>
    </lineage>
</organism>
<dbReference type="AlphaFoldDB" id="A0A9P1FHQ3"/>
<evidence type="ECO:0000313" key="2">
    <source>
        <dbReference type="EMBL" id="CAI3975065.1"/>
    </source>
</evidence>
<comment type="caution">
    <text evidence="2">The sequence shown here is derived from an EMBL/GenBank/DDBJ whole genome shotgun (WGS) entry which is preliminary data.</text>
</comment>
<dbReference type="EMBL" id="CAMXCT020000178">
    <property type="protein sequence ID" value="CAL1128440.1"/>
    <property type="molecule type" value="Genomic_DNA"/>
</dbReference>
<dbReference type="EMBL" id="CAMXCT010000178">
    <property type="protein sequence ID" value="CAI3975065.1"/>
    <property type="molecule type" value="Genomic_DNA"/>
</dbReference>
<dbReference type="EMBL" id="CAMXCT030000178">
    <property type="protein sequence ID" value="CAL4762377.1"/>
    <property type="molecule type" value="Genomic_DNA"/>
</dbReference>
<evidence type="ECO:0000313" key="4">
    <source>
        <dbReference type="Proteomes" id="UP001152797"/>
    </source>
</evidence>
<protein>
    <submittedName>
        <fullName evidence="2">Uncharacterized protein</fullName>
    </submittedName>
</protein>
<proteinExistence type="predicted"/>
<feature type="region of interest" description="Disordered" evidence="1">
    <location>
        <begin position="41"/>
        <end position="64"/>
    </location>
</feature>
<evidence type="ECO:0000256" key="1">
    <source>
        <dbReference type="SAM" id="MobiDB-lite"/>
    </source>
</evidence>
<name>A0A9P1FHQ3_9DINO</name>
<sequence>MFRMKGPQKTEVFDYEGERCLATLPFCAGRAPSLSTLEQEAARAKGTSGERMMFRSESKNGPSLVVDEGHLQEHAREQPGDLMLRLRNPPRVTPGQDRDPSANETDGTHFAIFGPAGHTKLRSRLVILSFHLGLKMPSSMLGP</sequence>